<comment type="caution">
    <text evidence="2">The sequence shown here is derived from an EMBL/GenBank/DDBJ whole genome shotgun (WGS) entry which is preliminary data.</text>
</comment>
<feature type="region of interest" description="Disordered" evidence="1">
    <location>
        <begin position="1"/>
        <end position="37"/>
    </location>
</feature>
<evidence type="ECO:0000313" key="2">
    <source>
        <dbReference type="EMBL" id="CAI8006488.1"/>
    </source>
</evidence>
<dbReference type="AlphaFoldDB" id="A0AA35W389"/>
<dbReference type="InterPro" id="IPR036431">
    <property type="entry name" value="ARID_dom_sf"/>
</dbReference>
<feature type="compositionally biased region" description="Low complexity" evidence="1">
    <location>
        <begin position="64"/>
        <end position="89"/>
    </location>
</feature>
<gene>
    <name evidence="2" type="ORF">GBAR_LOCUS4741</name>
</gene>
<keyword evidence="3" id="KW-1185">Reference proteome</keyword>
<proteinExistence type="predicted"/>
<reference evidence="2" key="1">
    <citation type="submission" date="2023-03" db="EMBL/GenBank/DDBJ databases">
        <authorList>
            <person name="Steffen K."/>
            <person name="Cardenas P."/>
        </authorList>
    </citation>
    <scope>NUCLEOTIDE SEQUENCE</scope>
</reference>
<feature type="compositionally biased region" description="Low complexity" evidence="1">
    <location>
        <begin position="102"/>
        <end position="114"/>
    </location>
</feature>
<organism evidence="2 3">
    <name type="scientific">Geodia barretti</name>
    <name type="common">Barrett's horny sponge</name>
    <dbReference type="NCBI Taxonomy" id="519541"/>
    <lineage>
        <taxon>Eukaryota</taxon>
        <taxon>Metazoa</taxon>
        <taxon>Porifera</taxon>
        <taxon>Demospongiae</taxon>
        <taxon>Heteroscleromorpha</taxon>
        <taxon>Tetractinellida</taxon>
        <taxon>Astrophorina</taxon>
        <taxon>Geodiidae</taxon>
        <taxon>Geodia</taxon>
    </lineage>
</organism>
<sequence length="209" mass="22571">MLDRGVLTMNGARAAGQRSPPPSEDITEASDLLSNPSYDIITEDVGRFTTQYYHTVEPSEGILSPKDGAGSSSDSSSSGRSKTSSTSSDEGGHHHRKRDQTSPPSEDVRSSSSLPTTLEYVVPALQQKVAVSVCGSVSGQGAGGGEGTSVKHWSYEEQFKQLYNLSAEPERKEFLDKLFDYMQKKGGWANAPLLKSVKLYLNVVIIDSH</sequence>
<protein>
    <submittedName>
        <fullName evidence="2">AT-rich interactive domain-containing protein 3C</fullName>
    </submittedName>
</protein>
<name>A0AA35W389_GEOBA</name>
<accession>A0AA35W389</accession>
<dbReference type="Gene3D" id="1.10.150.60">
    <property type="entry name" value="ARID DNA-binding domain"/>
    <property type="match status" value="1"/>
</dbReference>
<evidence type="ECO:0000313" key="3">
    <source>
        <dbReference type="Proteomes" id="UP001174909"/>
    </source>
</evidence>
<dbReference type="Proteomes" id="UP001174909">
    <property type="component" value="Unassembled WGS sequence"/>
</dbReference>
<dbReference type="GO" id="GO:0003677">
    <property type="term" value="F:DNA binding"/>
    <property type="evidence" value="ECO:0007669"/>
    <property type="project" value="InterPro"/>
</dbReference>
<evidence type="ECO:0000256" key="1">
    <source>
        <dbReference type="SAM" id="MobiDB-lite"/>
    </source>
</evidence>
<dbReference type="EMBL" id="CASHTH010000689">
    <property type="protein sequence ID" value="CAI8006488.1"/>
    <property type="molecule type" value="Genomic_DNA"/>
</dbReference>
<feature type="region of interest" description="Disordered" evidence="1">
    <location>
        <begin position="57"/>
        <end position="114"/>
    </location>
</feature>